<feature type="coiled-coil region" evidence="3">
    <location>
        <begin position="101"/>
        <end position="135"/>
    </location>
</feature>
<dbReference type="Pfam" id="PF25876">
    <property type="entry name" value="HH_MFP_RND"/>
    <property type="match status" value="1"/>
</dbReference>
<organism evidence="10 11">
    <name type="scientific">Roseospira goensis</name>
    <dbReference type="NCBI Taxonomy" id="391922"/>
    <lineage>
        <taxon>Bacteria</taxon>
        <taxon>Pseudomonadati</taxon>
        <taxon>Pseudomonadota</taxon>
        <taxon>Alphaproteobacteria</taxon>
        <taxon>Rhodospirillales</taxon>
        <taxon>Rhodospirillaceae</taxon>
        <taxon>Roseospira</taxon>
    </lineage>
</organism>
<feature type="signal peptide" evidence="5">
    <location>
        <begin position="1"/>
        <end position="28"/>
    </location>
</feature>
<feature type="domain" description="Multidrug resistance protein MdtA-like barrel-sandwich hybrid" evidence="7">
    <location>
        <begin position="68"/>
        <end position="209"/>
    </location>
</feature>
<feature type="region of interest" description="Disordered" evidence="4">
    <location>
        <begin position="368"/>
        <end position="398"/>
    </location>
</feature>
<dbReference type="RefSeq" id="WP_184430956.1">
    <property type="nucleotide sequence ID" value="NZ_JACIGI010000001.1"/>
</dbReference>
<keyword evidence="11" id="KW-1185">Reference proteome</keyword>
<dbReference type="Gene3D" id="2.40.30.170">
    <property type="match status" value="1"/>
</dbReference>
<dbReference type="PROSITE" id="PS51257">
    <property type="entry name" value="PROKAR_LIPOPROTEIN"/>
    <property type="match status" value="1"/>
</dbReference>
<dbReference type="Gene3D" id="2.40.420.20">
    <property type="match status" value="1"/>
</dbReference>
<evidence type="ECO:0000259" key="9">
    <source>
        <dbReference type="Pfam" id="PF25967"/>
    </source>
</evidence>
<accession>A0A7W6WJE0</accession>
<dbReference type="Proteomes" id="UP000555728">
    <property type="component" value="Unassembled WGS sequence"/>
</dbReference>
<dbReference type="Pfam" id="PF25944">
    <property type="entry name" value="Beta-barrel_RND"/>
    <property type="match status" value="1"/>
</dbReference>
<evidence type="ECO:0000256" key="4">
    <source>
        <dbReference type="SAM" id="MobiDB-lite"/>
    </source>
</evidence>
<evidence type="ECO:0000259" key="7">
    <source>
        <dbReference type="Pfam" id="PF25917"/>
    </source>
</evidence>
<dbReference type="InterPro" id="IPR058624">
    <property type="entry name" value="MdtA-like_HH"/>
</dbReference>
<dbReference type="Gene3D" id="2.40.50.100">
    <property type="match status" value="1"/>
</dbReference>
<dbReference type="InterPro" id="IPR058625">
    <property type="entry name" value="MdtA-like_BSH"/>
</dbReference>
<dbReference type="FunFam" id="2.40.420.20:FF:000001">
    <property type="entry name" value="Efflux RND transporter periplasmic adaptor subunit"/>
    <property type="match status" value="1"/>
</dbReference>
<dbReference type="Pfam" id="PF25917">
    <property type="entry name" value="BSH_RND"/>
    <property type="match status" value="1"/>
</dbReference>
<gene>
    <name evidence="10" type="ORF">GGD88_000194</name>
</gene>
<feature type="domain" description="Multidrug resistance protein MdtA-like alpha-helical hairpin" evidence="6">
    <location>
        <begin position="109"/>
        <end position="177"/>
    </location>
</feature>
<dbReference type="AlphaFoldDB" id="A0A7W6WJE0"/>
<dbReference type="InterPro" id="IPR058627">
    <property type="entry name" value="MdtA-like_C"/>
</dbReference>
<evidence type="ECO:0000256" key="1">
    <source>
        <dbReference type="ARBA" id="ARBA00004196"/>
    </source>
</evidence>
<evidence type="ECO:0000256" key="3">
    <source>
        <dbReference type="SAM" id="Coils"/>
    </source>
</evidence>
<comment type="caution">
    <text evidence="10">The sequence shown here is derived from an EMBL/GenBank/DDBJ whole genome shotgun (WGS) entry which is preliminary data.</text>
</comment>
<name>A0A7W6WJE0_9PROT</name>
<keyword evidence="5" id="KW-0732">Signal</keyword>
<protein>
    <submittedName>
        <fullName evidence="10">Membrane fusion protein (Multidrug efflux system)</fullName>
    </submittedName>
</protein>
<dbReference type="NCBIfam" id="TIGR01730">
    <property type="entry name" value="RND_mfp"/>
    <property type="match status" value="1"/>
</dbReference>
<feature type="domain" description="Multidrug resistance protein MdtA-like C-terminal permuted SH3" evidence="9">
    <location>
        <begin position="306"/>
        <end position="367"/>
    </location>
</feature>
<dbReference type="SUPFAM" id="SSF111369">
    <property type="entry name" value="HlyD-like secretion proteins"/>
    <property type="match status" value="1"/>
</dbReference>
<dbReference type="PANTHER" id="PTHR30158">
    <property type="entry name" value="ACRA/E-RELATED COMPONENT OF DRUG EFFLUX TRANSPORTER"/>
    <property type="match status" value="1"/>
</dbReference>
<dbReference type="Pfam" id="PF25967">
    <property type="entry name" value="RND-MFP_C"/>
    <property type="match status" value="1"/>
</dbReference>
<dbReference type="GO" id="GO:0030313">
    <property type="term" value="C:cell envelope"/>
    <property type="evidence" value="ECO:0007669"/>
    <property type="project" value="UniProtKB-SubCell"/>
</dbReference>
<evidence type="ECO:0000313" key="10">
    <source>
        <dbReference type="EMBL" id="MBB4284488.1"/>
    </source>
</evidence>
<dbReference type="Gene3D" id="1.10.287.470">
    <property type="entry name" value="Helix hairpin bin"/>
    <property type="match status" value="1"/>
</dbReference>
<evidence type="ECO:0000313" key="11">
    <source>
        <dbReference type="Proteomes" id="UP000555728"/>
    </source>
</evidence>
<dbReference type="InterPro" id="IPR006143">
    <property type="entry name" value="RND_pump_MFP"/>
</dbReference>
<dbReference type="GO" id="GO:0046677">
    <property type="term" value="P:response to antibiotic"/>
    <property type="evidence" value="ECO:0007669"/>
    <property type="project" value="TreeGrafter"/>
</dbReference>
<comment type="subcellular location">
    <subcellularLocation>
        <location evidence="1">Cell envelope</location>
    </subcellularLocation>
</comment>
<reference evidence="10 11" key="1">
    <citation type="submission" date="2020-08" db="EMBL/GenBank/DDBJ databases">
        <title>Genome sequencing of Purple Non-Sulfur Bacteria from various extreme environments.</title>
        <authorList>
            <person name="Mayer M."/>
        </authorList>
    </citation>
    <scope>NUCLEOTIDE SEQUENCE [LARGE SCALE GENOMIC DNA]</scope>
    <source>
        <strain evidence="10 11">JA135</strain>
    </source>
</reference>
<comment type="similarity">
    <text evidence="2">Belongs to the membrane fusion protein (MFP) (TC 8.A.1) family.</text>
</comment>
<dbReference type="GO" id="GO:0005886">
    <property type="term" value="C:plasma membrane"/>
    <property type="evidence" value="ECO:0007669"/>
    <property type="project" value="TreeGrafter"/>
</dbReference>
<feature type="domain" description="Multidrug resistance protein MdtA-like beta-barrel" evidence="8">
    <location>
        <begin position="214"/>
        <end position="300"/>
    </location>
</feature>
<sequence>MIVSRRPRVACALVLAIVTLSCIPAALAQAPQQGGGERPPPTVTVVTLAAQDVTLTADLPGRVVASAVAEVRPQVDGIIIERLFHEGSDVTVGQPLYRIDDATYEARVASARAQVAQAQAELRAAERDADRQGELVRQKVASVRTYDEAVAARDMAAAAVQVAEAALNTAQIDLDRTTIKAPLDGVIGRSLTTQGALVTNGQTQPLAIIRTIDPVLVDVTQSAAEILAWRRGQMTEERAATEAPVTLTLADGARYEHVGSLTAAEPYVNEQTGVVTLRLEFPNPDRLLLPGMYVRVAMPQGVAETVVLAPQEGVTYDRRGRPTAMVVTPDNRVEQRTLEVIAARGADWIVRAGLSEGDRLIVEGLQKVRPGAPAVPEERAATPEPAPAGSPETAATRP</sequence>
<evidence type="ECO:0000259" key="8">
    <source>
        <dbReference type="Pfam" id="PF25944"/>
    </source>
</evidence>
<evidence type="ECO:0000256" key="2">
    <source>
        <dbReference type="ARBA" id="ARBA00009477"/>
    </source>
</evidence>
<dbReference type="EMBL" id="JACIGI010000001">
    <property type="protein sequence ID" value="MBB4284488.1"/>
    <property type="molecule type" value="Genomic_DNA"/>
</dbReference>
<evidence type="ECO:0000259" key="6">
    <source>
        <dbReference type="Pfam" id="PF25876"/>
    </source>
</evidence>
<evidence type="ECO:0000256" key="5">
    <source>
        <dbReference type="SAM" id="SignalP"/>
    </source>
</evidence>
<dbReference type="InterPro" id="IPR058626">
    <property type="entry name" value="MdtA-like_b-barrel"/>
</dbReference>
<keyword evidence="3" id="KW-0175">Coiled coil</keyword>
<dbReference type="GO" id="GO:0022857">
    <property type="term" value="F:transmembrane transporter activity"/>
    <property type="evidence" value="ECO:0007669"/>
    <property type="project" value="InterPro"/>
</dbReference>
<proteinExistence type="inferred from homology"/>
<feature type="chain" id="PRO_5030931998" evidence="5">
    <location>
        <begin position="29"/>
        <end position="398"/>
    </location>
</feature>
<dbReference type="PANTHER" id="PTHR30158:SF3">
    <property type="entry name" value="MULTIDRUG EFFLUX PUMP SUBUNIT ACRA-RELATED"/>
    <property type="match status" value="1"/>
</dbReference>